<evidence type="ECO:0000256" key="1">
    <source>
        <dbReference type="SAM" id="Coils"/>
    </source>
</evidence>
<feature type="compositionally biased region" description="Polar residues" evidence="2">
    <location>
        <begin position="151"/>
        <end position="162"/>
    </location>
</feature>
<protein>
    <submittedName>
        <fullName evidence="3">Uncharacterized protein</fullName>
    </submittedName>
</protein>
<organism evidence="3 4">
    <name type="scientific">Stylosanthes scabra</name>
    <dbReference type="NCBI Taxonomy" id="79078"/>
    <lineage>
        <taxon>Eukaryota</taxon>
        <taxon>Viridiplantae</taxon>
        <taxon>Streptophyta</taxon>
        <taxon>Embryophyta</taxon>
        <taxon>Tracheophyta</taxon>
        <taxon>Spermatophyta</taxon>
        <taxon>Magnoliopsida</taxon>
        <taxon>eudicotyledons</taxon>
        <taxon>Gunneridae</taxon>
        <taxon>Pentapetalae</taxon>
        <taxon>rosids</taxon>
        <taxon>fabids</taxon>
        <taxon>Fabales</taxon>
        <taxon>Fabaceae</taxon>
        <taxon>Papilionoideae</taxon>
        <taxon>50 kb inversion clade</taxon>
        <taxon>dalbergioids sensu lato</taxon>
        <taxon>Dalbergieae</taxon>
        <taxon>Pterocarpus clade</taxon>
        <taxon>Stylosanthes</taxon>
    </lineage>
</organism>
<sequence length="171" mass="19402">MRVVNGKNEEPKRFQMFIVTLTSQKTKEFDEGTQSVIVRQDFQSRQASGETEEEAFKSVFEKEQPGRVRCYGRAITQTDLKRHAKISAIKEQHEEEVQSLKGELGDVKEEVHGLRAMVKLLLQRSEPGMTPEEIEAMLRNPQHSPVDANSGHGSTHPLNINMDNIGEDNED</sequence>
<gene>
    <name evidence="3" type="ORF">PIB30_017838</name>
</gene>
<name>A0ABU6WBC4_9FABA</name>
<proteinExistence type="predicted"/>
<keyword evidence="1" id="KW-0175">Coiled coil</keyword>
<keyword evidence="4" id="KW-1185">Reference proteome</keyword>
<evidence type="ECO:0000313" key="3">
    <source>
        <dbReference type="EMBL" id="MED6181263.1"/>
    </source>
</evidence>
<feature type="coiled-coil region" evidence="1">
    <location>
        <begin position="83"/>
        <end position="110"/>
    </location>
</feature>
<dbReference type="EMBL" id="JASCZI010181295">
    <property type="protein sequence ID" value="MED6181263.1"/>
    <property type="molecule type" value="Genomic_DNA"/>
</dbReference>
<dbReference type="Proteomes" id="UP001341840">
    <property type="component" value="Unassembled WGS sequence"/>
</dbReference>
<evidence type="ECO:0000313" key="4">
    <source>
        <dbReference type="Proteomes" id="UP001341840"/>
    </source>
</evidence>
<reference evidence="3 4" key="1">
    <citation type="journal article" date="2023" name="Plants (Basel)">
        <title>Bridging the Gap: Combining Genomics and Transcriptomics Approaches to Understand Stylosanthes scabra, an Orphan Legume from the Brazilian Caatinga.</title>
        <authorList>
            <person name="Ferreira-Neto J.R.C."/>
            <person name="da Silva M.D."/>
            <person name="Binneck E."/>
            <person name="de Melo N.F."/>
            <person name="da Silva R.H."/>
            <person name="de Melo A.L.T.M."/>
            <person name="Pandolfi V."/>
            <person name="Bustamante F.O."/>
            <person name="Brasileiro-Vidal A.C."/>
            <person name="Benko-Iseppon A.M."/>
        </authorList>
    </citation>
    <scope>NUCLEOTIDE SEQUENCE [LARGE SCALE GENOMIC DNA]</scope>
    <source>
        <tissue evidence="3">Leaves</tissue>
    </source>
</reference>
<accession>A0ABU6WBC4</accession>
<feature type="region of interest" description="Disordered" evidence="2">
    <location>
        <begin position="142"/>
        <end position="171"/>
    </location>
</feature>
<evidence type="ECO:0000256" key="2">
    <source>
        <dbReference type="SAM" id="MobiDB-lite"/>
    </source>
</evidence>
<comment type="caution">
    <text evidence="3">The sequence shown here is derived from an EMBL/GenBank/DDBJ whole genome shotgun (WGS) entry which is preliminary data.</text>
</comment>